<protein>
    <submittedName>
        <fullName evidence="2">Uncharacterized protein</fullName>
    </submittedName>
</protein>
<sequence length="416" mass="46986">MERNPTQSIGFLDFVSKKEEGVVFLGKSHARNVWELLKAGLHIVVMEGNSNLLQFMMQLVKSEVNLGTHNCEFMVMKATRDHVWSNKMDMWFKLSERKRNKIYDFLFLQMRSRKDTDAEYVRRKDLMFSLLDNYHGASHMNAKTLLERLQSLYFVQSEEELKFDSYASLISTSDKAATSVELDANAKEEGSDTESLDLEYDPPPTEHARGSSSAGKEGAKGDVGIGDDEGEDSEDDVGFRESFDEFEQLYDEHRKDDVDDDEMTMEIETQVVSSLSAEPEDYEVQPLTSVVDLQHRFDEASIAMSPFRASYCISIEEVIDDILGDQHVSAHPSTTHDFDDTRNVKPFVAVAFVFSPPNSPILLATLANRGEGEVGGRQYVMSPKKYRVGTQTLDVLALPAPTSPMKERRDKSVGKL</sequence>
<gene>
    <name evidence="2" type="ORF">CBR_g8008</name>
</gene>
<comment type="caution">
    <text evidence="2">The sequence shown here is derived from an EMBL/GenBank/DDBJ whole genome shotgun (WGS) entry which is preliminary data.</text>
</comment>
<evidence type="ECO:0000313" key="3">
    <source>
        <dbReference type="Proteomes" id="UP000265515"/>
    </source>
</evidence>
<feature type="region of interest" description="Disordered" evidence="1">
    <location>
        <begin position="183"/>
        <end position="237"/>
    </location>
</feature>
<reference evidence="2 3" key="1">
    <citation type="journal article" date="2018" name="Cell">
        <title>The Chara Genome: Secondary Complexity and Implications for Plant Terrestrialization.</title>
        <authorList>
            <person name="Nishiyama T."/>
            <person name="Sakayama H."/>
            <person name="Vries J.D."/>
            <person name="Buschmann H."/>
            <person name="Saint-Marcoux D."/>
            <person name="Ullrich K.K."/>
            <person name="Haas F.B."/>
            <person name="Vanderstraeten L."/>
            <person name="Becker D."/>
            <person name="Lang D."/>
            <person name="Vosolsobe S."/>
            <person name="Rombauts S."/>
            <person name="Wilhelmsson P.K.I."/>
            <person name="Janitza P."/>
            <person name="Kern R."/>
            <person name="Heyl A."/>
            <person name="Rumpler F."/>
            <person name="Villalobos L.I.A.C."/>
            <person name="Clay J.M."/>
            <person name="Skokan R."/>
            <person name="Toyoda A."/>
            <person name="Suzuki Y."/>
            <person name="Kagoshima H."/>
            <person name="Schijlen E."/>
            <person name="Tajeshwar N."/>
            <person name="Catarino B."/>
            <person name="Hetherington A.J."/>
            <person name="Saltykova A."/>
            <person name="Bonnot C."/>
            <person name="Breuninger H."/>
            <person name="Symeonidi A."/>
            <person name="Radhakrishnan G.V."/>
            <person name="Van Nieuwerburgh F."/>
            <person name="Deforce D."/>
            <person name="Chang C."/>
            <person name="Karol K.G."/>
            <person name="Hedrich R."/>
            <person name="Ulvskov P."/>
            <person name="Glockner G."/>
            <person name="Delwiche C.F."/>
            <person name="Petrasek J."/>
            <person name="Van de Peer Y."/>
            <person name="Friml J."/>
            <person name="Beilby M."/>
            <person name="Dolan L."/>
            <person name="Kohara Y."/>
            <person name="Sugano S."/>
            <person name="Fujiyama A."/>
            <person name="Delaux P.-M."/>
            <person name="Quint M."/>
            <person name="TheiBen G."/>
            <person name="Hagemann M."/>
            <person name="Harholt J."/>
            <person name="Dunand C."/>
            <person name="Zachgo S."/>
            <person name="Langdale J."/>
            <person name="Maumus F."/>
            <person name="Straeten D.V.D."/>
            <person name="Gould S.B."/>
            <person name="Rensing S.A."/>
        </authorList>
    </citation>
    <scope>NUCLEOTIDE SEQUENCE [LARGE SCALE GENOMIC DNA]</scope>
    <source>
        <strain evidence="2 3">S276</strain>
    </source>
</reference>
<feature type="compositionally biased region" description="Acidic residues" evidence="1">
    <location>
        <begin position="225"/>
        <end position="236"/>
    </location>
</feature>
<dbReference type="Proteomes" id="UP000265515">
    <property type="component" value="Unassembled WGS sequence"/>
</dbReference>
<feature type="compositionally biased region" description="Acidic residues" evidence="1">
    <location>
        <begin position="191"/>
        <end position="200"/>
    </location>
</feature>
<proteinExistence type="predicted"/>
<dbReference type="Gramene" id="GBG70709">
    <property type="protein sequence ID" value="GBG70709"/>
    <property type="gene ID" value="CBR_g8008"/>
</dbReference>
<accession>A0A388KKX6</accession>
<dbReference type="AlphaFoldDB" id="A0A388KKX6"/>
<organism evidence="2 3">
    <name type="scientific">Chara braunii</name>
    <name type="common">Braun's stonewort</name>
    <dbReference type="NCBI Taxonomy" id="69332"/>
    <lineage>
        <taxon>Eukaryota</taxon>
        <taxon>Viridiplantae</taxon>
        <taxon>Streptophyta</taxon>
        <taxon>Charophyceae</taxon>
        <taxon>Charales</taxon>
        <taxon>Characeae</taxon>
        <taxon>Chara</taxon>
    </lineage>
</organism>
<keyword evidence="3" id="KW-1185">Reference proteome</keyword>
<evidence type="ECO:0000313" key="2">
    <source>
        <dbReference type="EMBL" id="GBG70709.1"/>
    </source>
</evidence>
<name>A0A388KKX6_CHABU</name>
<evidence type="ECO:0000256" key="1">
    <source>
        <dbReference type="SAM" id="MobiDB-lite"/>
    </source>
</evidence>
<dbReference type="EMBL" id="BFEA01000135">
    <property type="protein sequence ID" value="GBG70709.1"/>
    <property type="molecule type" value="Genomic_DNA"/>
</dbReference>